<evidence type="ECO:0000313" key="2">
    <source>
        <dbReference type="Proteomes" id="UP000051269"/>
    </source>
</evidence>
<organism evidence="1 2">
    <name type="scientific">Verrucomicrobia subdivision 6 bacterium BACL9 MAG-120507-bin52</name>
    <dbReference type="NCBI Taxonomy" id="1655590"/>
    <lineage>
        <taxon>Bacteria</taxon>
        <taxon>Pseudomonadati</taxon>
        <taxon>Verrucomicrobiota</taxon>
        <taxon>Verrucomicrobiia</taxon>
        <taxon>Verrucomicrobiales</taxon>
        <taxon>Verrucomicrobia subdivision 6</taxon>
    </lineage>
</organism>
<dbReference type="Proteomes" id="UP000051269">
    <property type="component" value="Unassembled WGS sequence"/>
</dbReference>
<dbReference type="AlphaFoldDB" id="A0A0R2RIS8"/>
<proteinExistence type="predicted"/>
<protein>
    <submittedName>
        <fullName evidence="1">Uncharacterized protein</fullName>
    </submittedName>
</protein>
<accession>A0A0R2RIS8</accession>
<name>A0A0R2RIS8_9BACT</name>
<reference evidence="1 2" key="1">
    <citation type="submission" date="2015-10" db="EMBL/GenBank/DDBJ databases">
        <title>Metagenome-Assembled Genomes uncover a global brackish microbiome.</title>
        <authorList>
            <person name="Hugerth L.W."/>
            <person name="Larsson J."/>
            <person name="Alneberg J."/>
            <person name="Lindh M.V."/>
            <person name="Legrand C."/>
            <person name="Pinhassi J."/>
            <person name="Andersson A.F."/>
        </authorList>
    </citation>
    <scope>NUCLEOTIDE SEQUENCE [LARGE SCALE GENOMIC DNA]</scope>
    <source>
        <strain evidence="1">BACL18 MAG-120507-bin52</strain>
    </source>
</reference>
<gene>
    <name evidence="1" type="ORF">ABR82_03320</name>
</gene>
<evidence type="ECO:0000313" key="1">
    <source>
        <dbReference type="EMBL" id="KRO62273.1"/>
    </source>
</evidence>
<sequence>MLILSSFPTLPLSGKRLTGFGTLTTPSEDGIRLPQFHRASPSTALDKKRRDIFHEVGSFVKAPRIFQFTAKKKLPSSML</sequence>
<dbReference type="EMBL" id="LIBO01000103">
    <property type="protein sequence ID" value="KRO62273.1"/>
    <property type="molecule type" value="Genomic_DNA"/>
</dbReference>
<comment type="caution">
    <text evidence="1">The sequence shown here is derived from an EMBL/GenBank/DDBJ whole genome shotgun (WGS) entry which is preliminary data.</text>
</comment>